<keyword evidence="10 13" id="KW-0408">Iron</keyword>
<dbReference type="InterPro" id="IPR017972">
    <property type="entry name" value="Cyt_P450_CS"/>
</dbReference>
<keyword evidence="9 14" id="KW-0560">Oxidoreductase</keyword>
<evidence type="ECO:0000256" key="5">
    <source>
        <dbReference type="ARBA" id="ARBA00022692"/>
    </source>
</evidence>
<evidence type="ECO:0000256" key="8">
    <source>
        <dbReference type="ARBA" id="ARBA00022989"/>
    </source>
</evidence>
<name>A0AAD4S708_9MAGN</name>
<evidence type="ECO:0000256" key="3">
    <source>
        <dbReference type="ARBA" id="ARBA00010617"/>
    </source>
</evidence>
<evidence type="ECO:0000256" key="10">
    <source>
        <dbReference type="ARBA" id="ARBA00023004"/>
    </source>
</evidence>
<dbReference type="PRINTS" id="PR00463">
    <property type="entry name" value="EP450I"/>
</dbReference>
<dbReference type="InterPro" id="IPR001128">
    <property type="entry name" value="Cyt_P450"/>
</dbReference>
<accession>A0AAD4S708</accession>
<evidence type="ECO:0000313" key="16">
    <source>
        <dbReference type="Proteomes" id="UP001202328"/>
    </source>
</evidence>
<dbReference type="InterPro" id="IPR002401">
    <property type="entry name" value="Cyt_P450_E_grp-I"/>
</dbReference>
<keyword evidence="6 13" id="KW-0479">Metal-binding</keyword>
<dbReference type="InterPro" id="IPR036396">
    <property type="entry name" value="Cyt_P450_sf"/>
</dbReference>
<feature type="binding site" description="axial binding residue" evidence="13">
    <location>
        <position position="436"/>
    </location>
    <ligand>
        <name>heme</name>
        <dbReference type="ChEBI" id="CHEBI:30413"/>
    </ligand>
    <ligandPart>
        <name>Fe</name>
        <dbReference type="ChEBI" id="CHEBI:18248"/>
    </ligandPart>
</feature>
<comment type="similarity">
    <text evidence="3 14">Belongs to the cytochrome P450 family.</text>
</comment>
<proteinExistence type="inferred from homology"/>
<sequence>MEETIWLITCGVVVALAFAKMLFGKKSSLSTTEWPTGPKKLPIIGNLHQLGGGEAFHVCLANLAKVHGSVFTIWVGSWRPFIVISDVDKAWEILVNKSSDYSARDMPDITKIISANWKNISHCDSGPFWHNLRKGLQSVALTPFNVASQYHLQERDMQKLIKSMQEKASLQNGILKPLDYVKEETVRLLSRLIFGQDFVDEDFVVGMHQALDELVSISGYASLADAFKFCENLPSHKKTIQAVHAIKKRFDTFIRPHIVSKPPTNTYLHFLLSQDFSEDVIISAILEVYDLGVDSTASTTVWALTFLVRDQKIQEKLYREIKSVTEGKRPVKVEDLNKLPYLQAVMKETMRMKPIAPMAIPHKASKDTSLVGKKINKGTVVMVNLYAIHHNPDVFPEPYKFMPERFLKEVNSDGSLGDIKKMESSLLAFSAGMRICAGMELGKLQLAFGLASLVNEFKWDCVVEGKLPDLSEEHCFILLMKNPLEARVTRRIH</sequence>
<dbReference type="PANTHER" id="PTHR47944:SF4">
    <property type="entry name" value="OS09G0441700 PROTEIN"/>
    <property type="match status" value="1"/>
</dbReference>
<dbReference type="FunFam" id="1.10.630.10:FF:000147">
    <property type="entry name" value="(S)-stylopine synthase 1"/>
    <property type="match status" value="1"/>
</dbReference>
<evidence type="ECO:0000256" key="13">
    <source>
        <dbReference type="PIRSR" id="PIRSR602401-1"/>
    </source>
</evidence>
<evidence type="ECO:0000256" key="11">
    <source>
        <dbReference type="ARBA" id="ARBA00023033"/>
    </source>
</evidence>
<keyword evidence="11 14" id="KW-0503">Monooxygenase</keyword>
<dbReference type="GO" id="GO:0020037">
    <property type="term" value="F:heme binding"/>
    <property type="evidence" value="ECO:0007669"/>
    <property type="project" value="InterPro"/>
</dbReference>
<dbReference type="AlphaFoldDB" id="A0AAD4S708"/>
<dbReference type="Gene3D" id="1.10.630.10">
    <property type="entry name" value="Cytochrome P450"/>
    <property type="match status" value="1"/>
</dbReference>
<dbReference type="GO" id="GO:0004497">
    <property type="term" value="F:monooxygenase activity"/>
    <property type="evidence" value="ECO:0007669"/>
    <property type="project" value="UniProtKB-KW"/>
</dbReference>
<dbReference type="SUPFAM" id="SSF48264">
    <property type="entry name" value="Cytochrome P450"/>
    <property type="match status" value="1"/>
</dbReference>
<dbReference type="PROSITE" id="PS00086">
    <property type="entry name" value="CYTOCHROME_P450"/>
    <property type="match status" value="1"/>
</dbReference>
<keyword evidence="5" id="KW-0812">Transmembrane</keyword>
<dbReference type="Proteomes" id="UP001202328">
    <property type="component" value="Unassembled WGS sequence"/>
</dbReference>
<evidence type="ECO:0000256" key="6">
    <source>
        <dbReference type="ARBA" id="ARBA00022723"/>
    </source>
</evidence>
<dbReference type="PANTHER" id="PTHR47944">
    <property type="entry name" value="CYTOCHROME P450 98A9"/>
    <property type="match status" value="1"/>
</dbReference>
<dbReference type="GO" id="GO:0016717">
    <property type="term" value="F:oxidoreductase activity, acting on paired donors, with oxidation of a pair of donors resulting in the reduction of molecular oxygen to two molecules of water"/>
    <property type="evidence" value="ECO:0007669"/>
    <property type="project" value="UniProtKB-ARBA"/>
</dbReference>
<evidence type="ECO:0000256" key="7">
    <source>
        <dbReference type="ARBA" id="ARBA00022824"/>
    </source>
</evidence>
<evidence type="ECO:0008006" key="17">
    <source>
        <dbReference type="Google" id="ProtNLM"/>
    </source>
</evidence>
<reference evidence="15" key="1">
    <citation type="submission" date="2022-04" db="EMBL/GenBank/DDBJ databases">
        <title>A functionally conserved STORR gene fusion in Papaver species that diverged 16.8 million years ago.</title>
        <authorList>
            <person name="Catania T."/>
        </authorList>
    </citation>
    <scope>NUCLEOTIDE SEQUENCE</scope>
    <source>
        <strain evidence="15">S-188037</strain>
    </source>
</reference>
<evidence type="ECO:0000256" key="1">
    <source>
        <dbReference type="ARBA" id="ARBA00001971"/>
    </source>
</evidence>
<evidence type="ECO:0000256" key="12">
    <source>
        <dbReference type="ARBA" id="ARBA00023136"/>
    </source>
</evidence>
<keyword evidence="8" id="KW-1133">Transmembrane helix</keyword>
<keyword evidence="16" id="KW-1185">Reference proteome</keyword>
<keyword evidence="12" id="KW-0472">Membrane</keyword>
<organism evidence="15 16">
    <name type="scientific">Papaver atlanticum</name>
    <dbReference type="NCBI Taxonomy" id="357466"/>
    <lineage>
        <taxon>Eukaryota</taxon>
        <taxon>Viridiplantae</taxon>
        <taxon>Streptophyta</taxon>
        <taxon>Embryophyta</taxon>
        <taxon>Tracheophyta</taxon>
        <taxon>Spermatophyta</taxon>
        <taxon>Magnoliopsida</taxon>
        <taxon>Ranunculales</taxon>
        <taxon>Papaveraceae</taxon>
        <taxon>Papaveroideae</taxon>
        <taxon>Papaver</taxon>
    </lineage>
</organism>
<protein>
    <recommendedName>
        <fullName evidence="17">Cheilanthifoline synthase</fullName>
    </recommendedName>
</protein>
<comment type="cofactor">
    <cofactor evidence="1 13">
        <name>heme</name>
        <dbReference type="ChEBI" id="CHEBI:30413"/>
    </cofactor>
</comment>
<dbReference type="GO" id="GO:0005789">
    <property type="term" value="C:endoplasmic reticulum membrane"/>
    <property type="evidence" value="ECO:0007669"/>
    <property type="project" value="UniProtKB-SubCell"/>
</dbReference>
<dbReference type="PRINTS" id="PR00385">
    <property type="entry name" value="P450"/>
</dbReference>
<keyword evidence="7" id="KW-0256">Endoplasmic reticulum</keyword>
<dbReference type="GO" id="GO:0033075">
    <property type="term" value="P:isoquinoline alkaloid biosynthetic process"/>
    <property type="evidence" value="ECO:0007669"/>
    <property type="project" value="UniProtKB-ARBA"/>
</dbReference>
<evidence type="ECO:0000256" key="9">
    <source>
        <dbReference type="ARBA" id="ARBA00023002"/>
    </source>
</evidence>
<keyword evidence="4 13" id="KW-0349">Heme</keyword>
<dbReference type="EMBL" id="JAJJMB010013564">
    <property type="protein sequence ID" value="KAI3867312.1"/>
    <property type="molecule type" value="Genomic_DNA"/>
</dbReference>
<dbReference type="Pfam" id="PF00067">
    <property type="entry name" value="p450"/>
    <property type="match status" value="1"/>
</dbReference>
<evidence type="ECO:0000256" key="14">
    <source>
        <dbReference type="RuleBase" id="RU000461"/>
    </source>
</evidence>
<gene>
    <name evidence="15" type="ORF">MKW98_001746</name>
</gene>
<evidence type="ECO:0000256" key="2">
    <source>
        <dbReference type="ARBA" id="ARBA00004389"/>
    </source>
</evidence>
<comment type="caution">
    <text evidence="15">The sequence shown here is derived from an EMBL/GenBank/DDBJ whole genome shotgun (WGS) entry which is preliminary data.</text>
</comment>
<dbReference type="GO" id="GO:0005506">
    <property type="term" value="F:iron ion binding"/>
    <property type="evidence" value="ECO:0007669"/>
    <property type="project" value="InterPro"/>
</dbReference>
<evidence type="ECO:0000256" key="4">
    <source>
        <dbReference type="ARBA" id="ARBA00022617"/>
    </source>
</evidence>
<evidence type="ECO:0000313" key="15">
    <source>
        <dbReference type="EMBL" id="KAI3867312.1"/>
    </source>
</evidence>
<comment type="subcellular location">
    <subcellularLocation>
        <location evidence="2">Endoplasmic reticulum membrane</location>
        <topology evidence="2">Single-pass membrane protein</topology>
    </subcellularLocation>
</comment>